<dbReference type="Pfam" id="PF10557">
    <property type="entry name" value="Cullin_Nedd8"/>
    <property type="match status" value="1"/>
</dbReference>
<dbReference type="AlphaFoldDB" id="S9U3N7"/>
<dbReference type="PANTHER" id="PTHR11932">
    <property type="entry name" value="CULLIN"/>
    <property type="match status" value="1"/>
</dbReference>
<dbReference type="Proteomes" id="UP000015354">
    <property type="component" value="Unassembled WGS sequence"/>
</dbReference>
<sequence length="730" mass="84572">MLQEDREAIQKMKADFEALADLSENDFKGHTSFARKMNHYSTVYTIATRNVPKAEYPGYDVGDLLYMDFQEMLTRYLLRYKDFHLTSTNEIFLKVLSIWDHYKVLMKWNIKAFSYLSRYYIVNHSKPSLKQVALSIFLEQIFKKEAPLISGVMQEMLVKERAGEAVNEEHIQNAAELFSAMKVDGSQNIYRETFLLPYIQRTKEDYEKLLLQWMSLPTATDFLERIQSALGEEKKRARYFLYDDEKFIMSNVEESLVNSPITHRRLLKSDDGFAKMLLARQEPQLKQCYELFSRRQSGLKELSAVLLKVIQYEGEQLFQKYEAEESKFNIVEYVQEMMKLQEVYPKIKAHCFQMDFVLSKSIRDGLESVFNGCVKMESKFSGKEHEVKFSDLLACYINIVLQEDSSLTFDDEVDRIVETIAYITDRDVFLLSLQEKMAERILSPLRRFNAAKERTLVTRIRQRCGPASTTYLEGMLDDFNLSNAFHAMTVLSNRGQAPAFEVSLLVTKKGMWISKLSTADTIKIPAKIQSVLENLREAYLEGTSGRQLAWTHENASAEVLAHFPGGNQTIFLSCPQALVLFMFNTEKDTVLLKECCDAYNMTIEMLQEILPPILKARILKRKGTSKDPEMGDELSFNEAYAVKKMRLRLPPTLKKMSVIANDEVTQKANQDRRPAIDACIVKIMKSRWTITHTKLLEECTRQLSSFFIPDSKVVKQRLEHLIQKKLHRTG</sequence>
<dbReference type="Gene3D" id="1.20.1310.10">
    <property type="entry name" value="Cullin Repeats"/>
    <property type="match status" value="4"/>
</dbReference>
<dbReference type="Gene3D" id="1.10.10.10">
    <property type="entry name" value="Winged helix-like DNA-binding domain superfamily/Winged helix DNA-binding domain"/>
    <property type="match status" value="1"/>
</dbReference>
<dbReference type="InterPro" id="IPR036388">
    <property type="entry name" value="WH-like_DNA-bd_sf"/>
</dbReference>
<comment type="caution">
    <text evidence="6">The sequence shown here is derived from an EMBL/GenBank/DDBJ whole genome shotgun (WGS) entry which is preliminary data.</text>
</comment>
<dbReference type="Pfam" id="PF26557">
    <property type="entry name" value="Cullin_AB"/>
    <property type="match status" value="1"/>
</dbReference>
<dbReference type="Pfam" id="PF00888">
    <property type="entry name" value="Cullin"/>
    <property type="match status" value="1"/>
</dbReference>
<dbReference type="InterPro" id="IPR016159">
    <property type="entry name" value="Cullin_repeat-like_dom_sf"/>
</dbReference>
<dbReference type="SUPFAM" id="SSF75632">
    <property type="entry name" value="Cullin homology domain"/>
    <property type="match status" value="1"/>
</dbReference>
<keyword evidence="7" id="KW-1185">Reference proteome</keyword>
<dbReference type="InterPro" id="IPR001373">
    <property type="entry name" value="Cullin_N"/>
</dbReference>
<dbReference type="SUPFAM" id="SSF46785">
    <property type="entry name" value="Winged helix' DNA-binding domain"/>
    <property type="match status" value="1"/>
</dbReference>
<dbReference type="GO" id="GO:0031625">
    <property type="term" value="F:ubiquitin protein ligase binding"/>
    <property type="evidence" value="ECO:0007669"/>
    <property type="project" value="InterPro"/>
</dbReference>
<dbReference type="GO" id="GO:0006511">
    <property type="term" value="P:ubiquitin-dependent protein catabolic process"/>
    <property type="evidence" value="ECO:0007669"/>
    <property type="project" value="InterPro"/>
</dbReference>
<evidence type="ECO:0000256" key="3">
    <source>
        <dbReference type="RuleBase" id="RU003829"/>
    </source>
</evidence>
<dbReference type="SMART" id="SM00182">
    <property type="entry name" value="CULLIN"/>
    <property type="match status" value="1"/>
</dbReference>
<dbReference type="InterPro" id="IPR016158">
    <property type="entry name" value="Cullin_homology"/>
</dbReference>
<dbReference type="Gene3D" id="3.30.230.130">
    <property type="entry name" value="Cullin, Chain C, Domain 2"/>
    <property type="match status" value="1"/>
</dbReference>
<reference evidence="6" key="2">
    <citation type="submission" date="2013-03" db="EMBL/GenBank/DDBJ databases">
        <authorList>
            <person name="Motta M.C.M."/>
            <person name="Martins A.C.A."/>
            <person name="Preta C.M.C.C."/>
            <person name="Silva R."/>
            <person name="de Souza S.S."/>
            <person name="Klein C.C."/>
            <person name="de Almeida L.G.P."/>
            <person name="Cunha O.L."/>
            <person name="Colabardini A.C."/>
            <person name="Lima B.A."/>
            <person name="Machado C.R."/>
            <person name="Soares C.M.A."/>
            <person name="de Menezes C.B.A."/>
            <person name="Bartolomeu D.C."/>
            <person name="Grisard E.C."/>
            <person name="Fantinatti-Garboggini F."/>
            <person name="Rodrigues-Luiz G.F."/>
            <person name="Wagner G."/>
            <person name="Goldman G.H."/>
            <person name="Fietto J.L.R."/>
            <person name="Ciapina L.P."/>
            <person name="Brocchi M."/>
            <person name="Elias M.C."/>
            <person name="Goldman M.H.S."/>
            <person name="Sagot M.-F."/>
            <person name="Pereira M."/>
            <person name="Stoco P.H."/>
            <person name="Teixeira S.M.R."/>
            <person name="de Mendonca-Neto R.P."/>
            <person name="Maciel T.E.F."/>
            <person name="Mendes T.A.O."/>
            <person name="Urmenyi T.P."/>
            <person name="Teixeira M.M.G."/>
            <person name="de Camargo E.F.P."/>
            <person name="de Sousa W."/>
            <person name="Schenkman S."/>
            <person name="de Vasconcelos A.T.R."/>
        </authorList>
    </citation>
    <scope>NUCLEOTIDE SEQUENCE</scope>
</reference>
<evidence type="ECO:0000259" key="4">
    <source>
        <dbReference type="PROSITE" id="PS50069"/>
    </source>
</evidence>
<reference evidence="6 7" key="1">
    <citation type="journal article" date="2013" name="PLoS ONE">
        <title>Predicting the Proteins of Angomonas deanei, Strigomonas culicis and Their Respective Endosymbionts Reveals New Aspects of the Trypanosomatidae Family.</title>
        <authorList>
            <person name="Motta M.C."/>
            <person name="Martins A.C."/>
            <person name="de Souza S.S."/>
            <person name="Catta-Preta C.M."/>
            <person name="Silva R."/>
            <person name="Klein C.C."/>
            <person name="de Almeida L.G."/>
            <person name="de Lima Cunha O."/>
            <person name="Ciapina L.P."/>
            <person name="Brocchi M."/>
            <person name="Colabardini A.C."/>
            <person name="de Araujo Lima B."/>
            <person name="Machado C.R."/>
            <person name="de Almeida Soares C.M."/>
            <person name="Probst C.M."/>
            <person name="de Menezes C.B."/>
            <person name="Thompson C.E."/>
            <person name="Bartholomeu D.C."/>
            <person name="Gradia D.F."/>
            <person name="Pavoni D.P."/>
            <person name="Grisard E.C."/>
            <person name="Fantinatti-Garboggini F."/>
            <person name="Marchini F.K."/>
            <person name="Rodrigues-Luiz G.F."/>
            <person name="Wagner G."/>
            <person name="Goldman G.H."/>
            <person name="Fietto J.L."/>
            <person name="Elias M.C."/>
            <person name="Goldman M.H."/>
            <person name="Sagot M.F."/>
            <person name="Pereira M."/>
            <person name="Stoco P.H."/>
            <person name="de Mendonca-Neto R.P."/>
            <person name="Teixeira S.M."/>
            <person name="Maciel T.E."/>
            <person name="de Oliveira Mendes T.A."/>
            <person name="Urmenyi T.P."/>
            <person name="de Souza W."/>
            <person name="Schenkman S."/>
            <person name="de Vasconcelos A.T."/>
        </authorList>
    </citation>
    <scope>NUCLEOTIDE SEQUENCE [LARGE SCALE GENOMIC DNA]</scope>
</reference>
<evidence type="ECO:0000256" key="2">
    <source>
        <dbReference type="PROSITE-ProRule" id="PRU00330"/>
    </source>
</evidence>
<evidence type="ECO:0000313" key="6">
    <source>
        <dbReference type="EMBL" id="EPY23424.1"/>
    </source>
</evidence>
<dbReference type="EMBL" id="ATMH01009169">
    <property type="protein sequence ID" value="EPY20077.1"/>
    <property type="molecule type" value="Genomic_DNA"/>
</dbReference>
<dbReference type="SUPFAM" id="SSF74788">
    <property type="entry name" value="Cullin repeat-like"/>
    <property type="match status" value="1"/>
</dbReference>
<proteinExistence type="inferred from homology"/>
<dbReference type="InterPro" id="IPR036390">
    <property type="entry name" value="WH_DNA-bd_sf"/>
</dbReference>
<accession>S9U3N7</accession>
<dbReference type="SMART" id="SM00884">
    <property type="entry name" value="Cullin_Nedd8"/>
    <property type="match status" value="1"/>
</dbReference>
<dbReference type="EMBL" id="ATMH01007719">
    <property type="protein sequence ID" value="EPY23424.1"/>
    <property type="molecule type" value="Genomic_DNA"/>
</dbReference>
<dbReference type="InterPro" id="IPR019559">
    <property type="entry name" value="Cullin_neddylation_domain"/>
</dbReference>
<dbReference type="InterPro" id="IPR036317">
    <property type="entry name" value="Cullin_homology_sf"/>
</dbReference>
<evidence type="ECO:0000313" key="7">
    <source>
        <dbReference type="Proteomes" id="UP000015354"/>
    </source>
</evidence>
<dbReference type="InterPro" id="IPR045093">
    <property type="entry name" value="Cullin"/>
</dbReference>
<evidence type="ECO:0000313" key="5">
    <source>
        <dbReference type="EMBL" id="EPY20077.1"/>
    </source>
</evidence>
<dbReference type="InterPro" id="IPR059120">
    <property type="entry name" value="Cullin-like_AB"/>
</dbReference>
<feature type="domain" description="Cullin family profile" evidence="4">
    <location>
        <begin position="388"/>
        <end position="614"/>
    </location>
</feature>
<gene>
    <name evidence="6" type="ORF">STCU_07719</name>
    <name evidence="5" type="ORF">STCU_09169</name>
</gene>
<organism evidence="6 7">
    <name type="scientific">Strigomonas culicis</name>
    <dbReference type="NCBI Taxonomy" id="28005"/>
    <lineage>
        <taxon>Eukaryota</taxon>
        <taxon>Discoba</taxon>
        <taxon>Euglenozoa</taxon>
        <taxon>Kinetoplastea</taxon>
        <taxon>Metakinetoplastina</taxon>
        <taxon>Trypanosomatida</taxon>
        <taxon>Trypanosomatidae</taxon>
        <taxon>Strigomonadinae</taxon>
        <taxon>Strigomonas</taxon>
    </lineage>
</organism>
<protein>
    <submittedName>
        <fullName evidence="6">Cullin 1</fullName>
    </submittedName>
</protein>
<name>S9U3N7_9TRYP</name>
<dbReference type="PROSITE" id="PS50069">
    <property type="entry name" value="CULLIN_2"/>
    <property type="match status" value="1"/>
</dbReference>
<evidence type="ECO:0000256" key="1">
    <source>
        <dbReference type="ARBA" id="ARBA00006019"/>
    </source>
</evidence>
<comment type="similarity">
    <text evidence="1 2 3">Belongs to the cullin family.</text>
</comment>
<dbReference type="OrthoDB" id="27073at2759"/>